<evidence type="ECO:0000256" key="3">
    <source>
        <dbReference type="SAM" id="Phobius"/>
    </source>
</evidence>
<dbReference type="AlphaFoldDB" id="A0A1M6HF06"/>
<dbReference type="PROSITE" id="PS00379">
    <property type="entry name" value="CDP_ALCOHOL_P_TRANSF"/>
    <property type="match status" value="1"/>
</dbReference>
<protein>
    <submittedName>
        <fullName evidence="4">Phosphatidylglycerophosphate synthase</fullName>
    </submittedName>
</protein>
<feature type="transmembrane region" description="Helical" evidence="3">
    <location>
        <begin position="132"/>
        <end position="150"/>
    </location>
</feature>
<proteinExistence type="inferred from homology"/>
<dbReference type="STRING" id="1447782.SAMN05444417_3199"/>
<keyword evidence="1 2" id="KW-0808">Transferase</keyword>
<dbReference type="GO" id="GO:0016780">
    <property type="term" value="F:phosphotransferase activity, for other substituted phosphate groups"/>
    <property type="evidence" value="ECO:0007669"/>
    <property type="project" value="InterPro"/>
</dbReference>
<organism evidence="4 5">
    <name type="scientific">Wenxinia saemankumensis</name>
    <dbReference type="NCBI Taxonomy" id="1447782"/>
    <lineage>
        <taxon>Bacteria</taxon>
        <taxon>Pseudomonadati</taxon>
        <taxon>Pseudomonadota</taxon>
        <taxon>Alphaproteobacteria</taxon>
        <taxon>Rhodobacterales</taxon>
        <taxon>Roseobacteraceae</taxon>
        <taxon>Wenxinia</taxon>
    </lineage>
</organism>
<keyword evidence="5" id="KW-1185">Reference proteome</keyword>
<gene>
    <name evidence="4" type="ORF">SAMN05444417_3199</name>
</gene>
<dbReference type="InterPro" id="IPR043130">
    <property type="entry name" value="CDP-OH_PTrfase_TM_dom"/>
</dbReference>
<dbReference type="InterPro" id="IPR048254">
    <property type="entry name" value="CDP_ALCOHOL_P_TRANSF_CS"/>
</dbReference>
<dbReference type="Pfam" id="PF01066">
    <property type="entry name" value="CDP-OH_P_transf"/>
    <property type="match status" value="1"/>
</dbReference>
<keyword evidence="3" id="KW-0472">Membrane</keyword>
<dbReference type="EMBL" id="FQYO01000006">
    <property type="protein sequence ID" value="SHJ20778.1"/>
    <property type="molecule type" value="Genomic_DNA"/>
</dbReference>
<feature type="transmembrane region" description="Helical" evidence="3">
    <location>
        <begin position="66"/>
        <end position="86"/>
    </location>
</feature>
<reference evidence="4 5" key="1">
    <citation type="submission" date="2016-11" db="EMBL/GenBank/DDBJ databases">
        <authorList>
            <person name="Jaros S."/>
            <person name="Januszkiewicz K."/>
            <person name="Wedrychowicz H."/>
        </authorList>
    </citation>
    <scope>NUCLEOTIDE SEQUENCE [LARGE SCALE GENOMIC DNA]</scope>
    <source>
        <strain evidence="4 5">DSM 100565</strain>
    </source>
</reference>
<sequence>MSALHLGVVAGGIAALEALFPALAAGQLPVLALAVLMAATIAGLMHAARGGSYPHGRFGACNGVTYLRGSLACLLALPLAAPSALADPDLGWTIFAIGAVALSLDGVDGWLARRSGLASAFGARFDMEIDSVLALILALLAWAGGAAGPLVLVLGLARYVFVAAGWTLPWLAAPLPPSFLRKTICVVQLGTLIALQAPILPDRPGHAAAIGAALLLAFSFGRDIRWLAARGR</sequence>
<dbReference type="Gene3D" id="1.20.120.1760">
    <property type="match status" value="1"/>
</dbReference>
<dbReference type="Proteomes" id="UP000184292">
    <property type="component" value="Unassembled WGS sequence"/>
</dbReference>
<dbReference type="RefSeq" id="WP_244526386.1">
    <property type="nucleotide sequence ID" value="NZ_FQYO01000006.1"/>
</dbReference>
<keyword evidence="3" id="KW-1133">Transmembrane helix</keyword>
<evidence type="ECO:0000313" key="5">
    <source>
        <dbReference type="Proteomes" id="UP000184292"/>
    </source>
</evidence>
<feature type="transmembrane region" description="Helical" evidence="3">
    <location>
        <begin position="28"/>
        <end position="45"/>
    </location>
</feature>
<keyword evidence="3" id="KW-0812">Transmembrane</keyword>
<feature type="transmembrane region" description="Helical" evidence="3">
    <location>
        <begin position="205"/>
        <end position="224"/>
    </location>
</feature>
<feature type="transmembrane region" description="Helical" evidence="3">
    <location>
        <begin position="92"/>
        <end position="111"/>
    </location>
</feature>
<dbReference type="GO" id="GO:0016020">
    <property type="term" value="C:membrane"/>
    <property type="evidence" value="ECO:0007669"/>
    <property type="project" value="InterPro"/>
</dbReference>
<name>A0A1M6HF06_9RHOB</name>
<evidence type="ECO:0000256" key="1">
    <source>
        <dbReference type="ARBA" id="ARBA00022679"/>
    </source>
</evidence>
<accession>A0A1M6HF06</accession>
<comment type="similarity">
    <text evidence="2">Belongs to the CDP-alcohol phosphatidyltransferase class-I family.</text>
</comment>
<evidence type="ECO:0000313" key="4">
    <source>
        <dbReference type="EMBL" id="SHJ20778.1"/>
    </source>
</evidence>
<dbReference type="InterPro" id="IPR000462">
    <property type="entry name" value="CDP-OH_P_trans"/>
</dbReference>
<evidence type="ECO:0000256" key="2">
    <source>
        <dbReference type="RuleBase" id="RU003750"/>
    </source>
</evidence>
<dbReference type="GO" id="GO:0008654">
    <property type="term" value="P:phospholipid biosynthetic process"/>
    <property type="evidence" value="ECO:0007669"/>
    <property type="project" value="InterPro"/>
</dbReference>